<feature type="transmembrane region" description="Helical" evidence="1">
    <location>
        <begin position="86"/>
        <end position="118"/>
    </location>
</feature>
<dbReference type="PANTHER" id="PTHR33133:SF7">
    <property type="entry name" value="F26K24.10 PROTEIN-RELATED"/>
    <property type="match status" value="1"/>
</dbReference>
<feature type="transmembrane region" description="Helical" evidence="1">
    <location>
        <begin position="184"/>
        <end position="202"/>
    </location>
</feature>
<sequence length="267" mass="29496">MAETSITTSPQPQQPVLNFTNVLSESRQLIKSQPCHFLSILASTVYPLLRVHFSYSVVSQNNFLNQTTNSTNLVPDHDQRNQPANIVLINALLLILSFFLFHLVLLACTVGSITYTAFHGLHRQPIKPKSIIKSLSTSFFPLLATTLLVDAIIFAISIIFAVSLVLMIIIALLLWFPIDASSSYFTAIGVMMILFAAVAIYLQVNWALASVVVVTESTSGFEALKWSQTLIKGRRSLVLSIHDGEKFGYVRLPADIHHEKVANDGVV</sequence>
<name>W9S8G7_9ROSA</name>
<accession>W9S8G7</accession>
<evidence type="ECO:0000256" key="1">
    <source>
        <dbReference type="SAM" id="Phobius"/>
    </source>
</evidence>
<protein>
    <recommendedName>
        <fullName evidence="4">Transmembrane protein</fullName>
    </recommendedName>
</protein>
<feature type="transmembrane region" description="Helical" evidence="1">
    <location>
        <begin position="139"/>
        <end position="172"/>
    </location>
</feature>
<dbReference type="Proteomes" id="UP000030645">
    <property type="component" value="Unassembled WGS sequence"/>
</dbReference>
<dbReference type="eggNOG" id="ENOG502QPWS">
    <property type="taxonomic scope" value="Eukaryota"/>
</dbReference>
<keyword evidence="3" id="KW-1185">Reference proteome</keyword>
<evidence type="ECO:0008006" key="4">
    <source>
        <dbReference type="Google" id="ProtNLM"/>
    </source>
</evidence>
<gene>
    <name evidence="2" type="ORF">L484_015718</name>
</gene>
<evidence type="ECO:0000313" key="3">
    <source>
        <dbReference type="Proteomes" id="UP000030645"/>
    </source>
</evidence>
<evidence type="ECO:0000313" key="2">
    <source>
        <dbReference type="EMBL" id="EXC20040.1"/>
    </source>
</evidence>
<dbReference type="PANTHER" id="PTHR33133">
    <property type="entry name" value="OS08G0107100 PROTEIN-RELATED"/>
    <property type="match status" value="1"/>
</dbReference>
<dbReference type="EMBL" id="KE345900">
    <property type="protein sequence ID" value="EXC20040.1"/>
    <property type="molecule type" value="Genomic_DNA"/>
</dbReference>
<reference evidence="3" key="1">
    <citation type="submission" date="2013-01" db="EMBL/GenBank/DDBJ databases">
        <title>Draft Genome Sequence of a Mulberry Tree, Morus notabilis C.K. Schneid.</title>
        <authorList>
            <person name="He N."/>
            <person name="Zhao S."/>
        </authorList>
    </citation>
    <scope>NUCLEOTIDE SEQUENCE</scope>
</reference>
<proteinExistence type="predicted"/>
<keyword evidence="1" id="KW-0472">Membrane</keyword>
<organism evidence="2 3">
    <name type="scientific">Morus notabilis</name>
    <dbReference type="NCBI Taxonomy" id="981085"/>
    <lineage>
        <taxon>Eukaryota</taxon>
        <taxon>Viridiplantae</taxon>
        <taxon>Streptophyta</taxon>
        <taxon>Embryophyta</taxon>
        <taxon>Tracheophyta</taxon>
        <taxon>Spermatophyta</taxon>
        <taxon>Magnoliopsida</taxon>
        <taxon>eudicotyledons</taxon>
        <taxon>Gunneridae</taxon>
        <taxon>Pentapetalae</taxon>
        <taxon>rosids</taxon>
        <taxon>fabids</taxon>
        <taxon>Rosales</taxon>
        <taxon>Moraceae</taxon>
        <taxon>Moreae</taxon>
        <taxon>Morus</taxon>
    </lineage>
</organism>
<keyword evidence="1" id="KW-0812">Transmembrane</keyword>
<dbReference type="AlphaFoldDB" id="W9S8G7"/>
<dbReference type="STRING" id="981085.W9S8G7"/>
<keyword evidence="1" id="KW-1133">Transmembrane helix</keyword>